<evidence type="ECO:0000256" key="10">
    <source>
        <dbReference type="SAM" id="Phobius"/>
    </source>
</evidence>
<keyword evidence="5" id="KW-0130">Cell adhesion</keyword>
<keyword evidence="3 11" id="KW-0732">Signal</keyword>
<keyword evidence="8" id="KW-0325">Glycoprotein</keyword>
<dbReference type="Pfam" id="PF13927">
    <property type="entry name" value="Ig_3"/>
    <property type="match status" value="1"/>
</dbReference>
<evidence type="ECO:0000256" key="3">
    <source>
        <dbReference type="ARBA" id="ARBA00022729"/>
    </source>
</evidence>
<evidence type="ECO:0000313" key="13">
    <source>
        <dbReference type="EMBL" id="CAB3265324.1"/>
    </source>
</evidence>
<evidence type="ECO:0000256" key="8">
    <source>
        <dbReference type="ARBA" id="ARBA00023180"/>
    </source>
</evidence>
<feature type="domain" description="Ig-like" evidence="12">
    <location>
        <begin position="241"/>
        <end position="318"/>
    </location>
</feature>
<dbReference type="InterPro" id="IPR007110">
    <property type="entry name" value="Ig-like_dom"/>
</dbReference>
<dbReference type="InterPro" id="IPR036179">
    <property type="entry name" value="Ig-like_dom_sf"/>
</dbReference>
<sequence>MQRKKLKCMHFILTLVSIFAVSVKSDEIFAIMGRDTSMPCYDPTMASGYESLFVDVVFTPPPTSPPKQPFSVCQYQPGNQALGTVHGSYQGRVGFTSVGALTLSSVSLTDEGVYTCRPNAFGLVPSSVETNLTVYVTPTVEVRKIEDPLLSGSGELQAAACTASNGKPPASVEWTTDRNLLFNESTSNIATSSQAQAETVEKVLHIRPTKFYNGKSFFCVVKHPAFEESVNRVVVLNVTYPPEKAVVIVNNDRNGLTCESEGNPPPTITWLMPPIAPTSTFRGKTVMLISPQDPSRSNDSYTCVASNGISPNQRTTVTTAFAVTYVEMTQQSNVGAIVGGVIGGLALLAIIVLLVYVFLLKPSREKDTGPYQYSGTSMIYKENSGGPRPTIEHANESLNRNRPPSPSGPPPEDKMDRSDTSSESDSDEGNHDVDVEVNPATNLVDPDRQDNAEIGGIVSRASVNFQPYWRHSVCENRRKRPSTSPAHRQSRSENNMPRKEESPVPNPRQNVRYDTPPGNDYDDDDQLIQDERYQGYPSEEYDDRYQPQYVGYPAGRQPPRRMDSLPQHEPKYTEIDHTGYQGGHRRPQFEEPVEYAQIRHGYSHVV</sequence>
<feature type="chain" id="PRO_5026234345" evidence="11">
    <location>
        <begin position="26"/>
        <end position="606"/>
    </location>
</feature>
<evidence type="ECO:0000259" key="12">
    <source>
        <dbReference type="PROSITE" id="PS50835"/>
    </source>
</evidence>
<keyword evidence="4" id="KW-0677">Repeat</keyword>
<evidence type="ECO:0000256" key="4">
    <source>
        <dbReference type="ARBA" id="ARBA00022737"/>
    </source>
</evidence>
<feature type="signal peptide" evidence="11">
    <location>
        <begin position="1"/>
        <end position="25"/>
    </location>
</feature>
<organism evidence="13">
    <name type="scientific">Phallusia mammillata</name>
    <dbReference type="NCBI Taxonomy" id="59560"/>
    <lineage>
        <taxon>Eukaryota</taxon>
        <taxon>Metazoa</taxon>
        <taxon>Chordata</taxon>
        <taxon>Tunicata</taxon>
        <taxon>Ascidiacea</taxon>
        <taxon>Phlebobranchia</taxon>
        <taxon>Ascidiidae</taxon>
        <taxon>Phallusia</taxon>
    </lineage>
</organism>
<dbReference type="SUPFAM" id="SSF48726">
    <property type="entry name" value="Immunoglobulin"/>
    <property type="match status" value="3"/>
</dbReference>
<feature type="compositionally biased region" description="Basic and acidic residues" evidence="9">
    <location>
        <begin position="411"/>
        <end position="420"/>
    </location>
</feature>
<comment type="subcellular location">
    <subcellularLocation>
        <location evidence="1">Membrane</location>
    </subcellularLocation>
</comment>
<feature type="region of interest" description="Disordered" evidence="9">
    <location>
        <begin position="380"/>
        <end position="450"/>
    </location>
</feature>
<feature type="domain" description="Ig-like" evidence="12">
    <location>
        <begin position="138"/>
        <end position="231"/>
    </location>
</feature>
<evidence type="ECO:0000256" key="11">
    <source>
        <dbReference type="SAM" id="SignalP"/>
    </source>
</evidence>
<evidence type="ECO:0000256" key="6">
    <source>
        <dbReference type="ARBA" id="ARBA00023136"/>
    </source>
</evidence>
<feature type="region of interest" description="Disordered" evidence="9">
    <location>
        <begin position="475"/>
        <end position="567"/>
    </location>
</feature>
<dbReference type="PANTHER" id="PTHR23277:SF108">
    <property type="entry name" value="FASCICLIN-3"/>
    <property type="match status" value="1"/>
</dbReference>
<evidence type="ECO:0000256" key="1">
    <source>
        <dbReference type="ARBA" id="ARBA00004370"/>
    </source>
</evidence>
<dbReference type="GO" id="GO:0016020">
    <property type="term" value="C:membrane"/>
    <property type="evidence" value="ECO:0007669"/>
    <property type="project" value="UniProtKB-SubCell"/>
</dbReference>
<dbReference type="InterPro" id="IPR013162">
    <property type="entry name" value="CD80_C2-set"/>
</dbReference>
<dbReference type="GO" id="GO:0007157">
    <property type="term" value="P:heterophilic cell-cell adhesion via plasma membrane cell adhesion molecules"/>
    <property type="evidence" value="ECO:0007669"/>
    <property type="project" value="TreeGrafter"/>
</dbReference>
<feature type="transmembrane region" description="Helical" evidence="10">
    <location>
        <begin position="334"/>
        <end position="359"/>
    </location>
</feature>
<evidence type="ECO:0000256" key="5">
    <source>
        <dbReference type="ARBA" id="ARBA00022889"/>
    </source>
</evidence>
<dbReference type="InterPro" id="IPR051427">
    <property type="entry name" value="Nectin/Nectin-like"/>
</dbReference>
<dbReference type="InterPro" id="IPR013783">
    <property type="entry name" value="Ig-like_fold"/>
</dbReference>
<dbReference type="Gene3D" id="2.60.40.10">
    <property type="entry name" value="Immunoglobulins"/>
    <property type="match status" value="3"/>
</dbReference>
<dbReference type="PANTHER" id="PTHR23277">
    <property type="entry name" value="NECTIN-RELATED"/>
    <property type="match status" value="1"/>
</dbReference>
<gene>
    <name evidence="13" type="primary">Pvrl1</name>
</gene>
<proteinExistence type="evidence at transcript level"/>
<evidence type="ECO:0000256" key="7">
    <source>
        <dbReference type="ARBA" id="ARBA00023157"/>
    </source>
</evidence>
<dbReference type="GO" id="GO:0007156">
    <property type="term" value="P:homophilic cell adhesion via plasma membrane adhesion molecules"/>
    <property type="evidence" value="ECO:0007669"/>
    <property type="project" value="TreeGrafter"/>
</dbReference>
<comment type="similarity">
    <text evidence="2">Belongs to the nectin family.</text>
</comment>
<dbReference type="EMBL" id="LR789462">
    <property type="protein sequence ID" value="CAB3265324.1"/>
    <property type="molecule type" value="mRNA"/>
</dbReference>
<evidence type="ECO:0000256" key="2">
    <source>
        <dbReference type="ARBA" id="ARBA00007810"/>
    </source>
</evidence>
<keyword evidence="10" id="KW-1133">Transmembrane helix</keyword>
<dbReference type="PROSITE" id="PS50835">
    <property type="entry name" value="IG_LIKE"/>
    <property type="match status" value="2"/>
</dbReference>
<protein>
    <submittedName>
        <fullName evidence="13">Nectin-1</fullName>
    </submittedName>
</protein>
<dbReference type="GO" id="GO:0005912">
    <property type="term" value="C:adherens junction"/>
    <property type="evidence" value="ECO:0007669"/>
    <property type="project" value="TreeGrafter"/>
</dbReference>
<keyword evidence="10" id="KW-0812">Transmembrane</keyword>
<accession>A0A6F9DPG0</accession>
<feature type="compositionally biased region" description="Polar residues" evidence="9">
    <location>
        <begin position="482"/>
        <end position="495"/>
    </location>
</feature>
<evidence type="ECO:0000256" key="9">
    <source>
        <dbReference type="SAM" id="MobiDB-lite"/>
    </source>
</evidence>
<name>A0A6F9DPG0_9ASCI</name>
<dbReference type="AlphaFoldDB" id="A0A6F9DPG0"/>
<keyword evidence="6 10" id="KW-0472">Membrane</keyword>
<reference evidence="13" key="1">
    <citation type="submission" date="2020-04" db="EMBL/GenBank/DDBJ databases">
        <authorList>
            <person name="Neveu A P."/>
        </authorList>
    </citation>
    <scope>NUCLEOTIDE SEQUENCE</scope>
    <source>
        <tissue evidence="13">Whole embryo</tissue>
    </source>
</reference>
<keyword evidence="7" id="KW-1015">Disulfide bond</keyword>
<dbReference type="Pfam" id="PF08205">
    <property type="entry name" value="C2-set_2"/>
    <property type="match status" value="1"/>
</dbReference>